<evidence type="ECO:0000313" key="6">
    <source>
        <dbReference type="Proteomes" id="UP000594121"/>
    </source>
</evidence>
<dbReference type="Gene3D" id="1.10.1670.10">
    <property type="entry name" value="Helix-hairpin-Helix base-excision DNA repair enzymes (C-terminal)"/>
    <property type="match status" value="1"/>
</dbReference>
<gene>
    <name evidence="5" type="ORF">IG193_07630</name>
</gene>
<dbReference type="InterPro" id="IPR011257">
    <property type="entry name" value="DNA_glycosylase"/>
</dbReference>
<dbReference type="KEGG" id="thel:IG193_07630"/>
<dbReference type="Proteomes" id="UP000594121">
    <property type="component" value="Chromosome"/>
</dbReference>
<dbReference type="Gene3D" id="1.10.340.30">
    <property type="entry name" value="Hypothetical protein, domain 2"/>
    <property type="match status" value="1"/>
</dbReference>
<keyword evidence="2" id="KW-0479">Metal-binding</keyword>
<evidence type="ECO:0000313" key="5">
    <source>
        <dbReference type="EMBL" id="QOJ78619.1"/>
    </source>
</evidence>
<dbReference type="AlphaFoldDB" id="A0A7L9FFV3"/>
<dbReference type="PANTHER" id="PTHR10359">
    <property type="entry name" value="A/G-SPECIFIC ADENINE GLYCOSYLASE/ENDONUCLEASE III"/>
    <property type="match status" value="1"/>
</dbReference>
<reference evidence="5 6" key="1">
    <citation type="submission" date="2020-10" db="EMBL/GenBank/DDBJ databases">
        <title>Thermofilum lucidum 3507LT sp. nov. a novel member of Thermofilaceae family isolated from Chile hot spring, and proposal of description order Thermofilales.</title>
        <authorList>
            <person name="Zayulina K.S."/>
            <person name="Elcheninov A.G."/>
            <person name="Toshchakov S.V."/>
            <person name="Kublanov I.V."/>
        </authorList>
    </citation>
    <scope>NUCLEOTIDE SEQUENCE [LARGE SCALE GENOMIC DNA]</scope>
    <source>
        <strain evidence="5 6">3507LT</strain>
    </source>
</reference>
<evidence type="ECO:0000256" key="3">
    <source>
        <dbReference type="ARBA" id="ARBA00023004"/>
    </source>
</evidence>
<protein>
    <submittedName>
        <fullName evidence="5">DNA lyase</fullName>
    </submittedName>
</protein>
<dbReference type="GO" id="GO:0046872">
    <property type="term" value="F:metal ion binding"/>
    <property type="evidence" value="ECO:0007669"/>
    <property type="project" value="UniProtKB-KW"/>
</dbReference>
<keyword evidence="1" id="KW-0004">4Fe-4S</keyword>
<evidence type="ECO:0000256" key="1">
    <source>
        <dbReference type="ARBA" id="ARBA00022485"/>
    </source>
</evidence>
<organism evidence="5 6">
    <name type="scientific">Infirmifilum lucidum</name>
    <dbReference type="NCBI Taxonomy" id="2776706"/>
    <lineage>
        <taxon>Archaea</taxon>
        <taxon>Thermoproteota</taxon>
        <taxon>Thermoprotei</taxon>
        <taxon>Thermofilales</taxon>
        <taxon>Thermofilaceae</taxon>
        <taxon>Infirmifilum</taxon>
    </lineage>
</organism>
<proteinExistence type="predicted"/>
<keyword evidence="4" id="KW-0411">Iron-sulfur</keyword>
<dbReference type="GO" id="GO:0006281">
    <property type="term" value="P:DNA repair"/>
    <property type="evidence" value="ECO:0007669"/>
    <property type="project" value="InterPro"/>
</dbReference>
<name>A0A7L9FFV3_9CREN</name>
<evidence type="ECO:0000256" key="4">
    <source>
        <dbReference type="ARBA" id="ARBA00023014"/>
    </source>
</evidence>
<dbReference type="RefSeq" id="WP_192818591.1">
    <property type="nucleotide sequence ID" value="NZ_CP062310.1"/>
</dbReference>
<keyword evidence="6" id="KW-1185">Reference proteome</keyword>
<dbReference type="EMBL" id="CP062310">
    <property type="protein sequence ID" value="QOJ78619.1"/>
    <property type="molecule type" value="Genomic_DNA"/>
</dbReference>
<dbReference type="GO" id="GO:0016829">
    <property type="term" value="F:lyase activity"/>
    <property type="evidence" value="ECO:0007669"/>
    <property type="project" value="UniProtKB-KW"/>
</dbReference>
<keyword evidence="5" id="KW-0456">Lyase</keyword>
<dbReference type="InterPro" id="IPR023170">
    <property type="entry name" value="HhH_base_excis_C"/>
</dbReference>
<dbReference type="InParanoid" id="A0A7L9FFV3"/>
<dbReference type="GeneID" id="59149756"/>
<evidence type="ECO:0000256" key="2">
    <source>
        <dbReference type="ARBA" id="ARBA00022723"/>
    </source>
</evidence>
<sequence length="299" mass="34043">MTSSLPMQAYVELEDRGIDLRLTLYPSFVLSLLQETGDGYVKIAGRSRGCVLRQTGGLVVSSCGEELTSYLSGLWYRDVFERASVKRSMSRVIDTLRLVYSPLSLSVDPLDPLHVFVAVFLSQTTNYHANVLSWTRRLWFQTNDPFEAATLASRVFSSFQVKRLPQAIECLPQVFNGDRYEVRRQLVQCPYVGPKTADAFLLYALADPTSPPVDRHFVTMASKLGMFAGLHPPRKEYCSKYRCEDCPLRDKCIRWRATRDLGELAGWVQTVFYVHDKTYCSRRLCDRCPLRSGCSDAYP</sequence>
<dbReference type="SUPFAM" id="SSF48150">
    <property type="entry name" value="DNA-glycosylase"/>
    <property type="match status" value="1"/>
</dbReference>
<dbReference type="GO" id="GO:0051539">
    <property type="term" value="F:4 iron, 4 sulfur cluster binding"/>
    <property type="evidence" value="ECO:0007669"/>
    <property type="project" value="UniProtKB-KW"/>
</dbReference>
<keyword evidence="3" id="KW-0408">Iron</keyword>
<accession>A0A7L9FFV3</accession>